<accession>A0A6N7LSD6</accession>
<dbReference type="Pfam" id="PF00221">
    <property type="entry name" value="Lyase_aromatic"/>
    <property type="match status" value="1"/>
</dbReference>
<dbReference type="SUPFAM" id="SSF48557">
    <property type="entry name" value="L-aspartase-like"/>
    <property type="match status" value="1"/>
</dbReference>
<dbReference type="EMBL" id="WITC01000136">
    <property type="protein sequence ID" value="MQX19295.1"/>
    <property type="molecule type" value="Genomic_DNA"/>
</dbReference>
<dbReference type="InterPro" id="IPR008948">
    <property type="entry name" value="L-Aspartase-like"/>
</dbReference>
<dbReference type="PANTHER" id="PTHR10362">
    <property type="entry name" value="HISTIDINE AMMONIA-LYASE"/>
    <property type="match status" value="1"/>
</dbReference>
<keyword evidence="2" id="KW-1185">Reference proteome</keyword>
<reference evidence="1 2" key="1">
    <citation type="journal article" date="2013" name="Genome Biol.">
        <title>Comparative genomics of the core and accessory genomes of 48 Sinorhizobium strains comprising five genospecies.</title>
        <authorList>
            <person name="Sugawara M."/>
            <person name="Epstein B."/>
            <person name="Badgley B.D."/>
            <person name="Unno T."/>
            <person name="Xu L."/>
            <person name="Reese J."/>
            <person name="Gyaneshwar P."/>
            <person name="Denny R."/>
            <person name="Mudge J."/>
            <person name="Bharti A.K."/>
            <person name="Farmer A.D."/>
            <person name="May G.D."/>
            <person name="Woodward J.E."/>
            <person name="Medigue C."/>
            <person name="Vallenet D."/>
            <person name="Lajus A."/>
            <person name="Rouy Z."/>
            <person name="Martinez-Vaz B."/>
            <person name="Tiffin P."/>
            <person name="Young N.D."/>
            <person name="Sadowsky M.J."/>
        </authorList>
    </citation>
    <scope>NUCLEOTIDE SEQUENCE [LARGE SCALE GENOMIC DNA]</scope>
    <source>
        <strain evidence="1 2">USDA4894</strain>
    </source>
</reference>
<protein>
    <submittedName>
        <fullName evidence="1">Histidine ammonia-lyase</fullName>
    </submittedName>
</protein>
<sequence length="506" mass="52503">MTVTIDTRIGWREVARVAAGETVALSRAAWARVDNASRIVARIVETGVRAYGINTGVGALSDTVVGRDHQSRLSRNIVLSHACGVGDVLAAREVRAIIAAQIANFAHGHSGVSADIIRYLAGFLEKDCVPDVPSKGSAGYLTHNAHTALVLIGEGSAQVAGQRMSGREALSAIGLSPLVLGAKEGLSLVNGTACATGLASVALARTERLLDWADAIAALTLEAAGCQMAAFDEAVLALRPSRGLGHVGATLRERLEGSGLVAAALGRRTQDALSLRAIPHAHGAARDLFDHASDVVDRELASVTDNPTVSGTPHSPIVSSQAHAVAPALAQACDNLAIALGQISAMSERRTDRLVNPLVSGLPPFLASDAGSNSGFMIAQYTAAALSNENRRLAAPASTDGGLTSALQEDFLAHPTAAANKLLNVVDNAEYILAIELMAAAQAHDFLSATAARAQGTDAIYRLVRGVVAHYDDDRPLAGDMEALRILVREDMPPVVNGGSRDDGRV</sequence>
<organism evidence="1 2">
    <name type="scientific">Sinorhizobium terangae</name>
    <dbReference type="NCBI Taxonomy" id="110322"/>
    <lineage>
        <taxon>Bacteria</taxon>
        <taxon>Pseudomonadati</taxon>
        <taxon>Pseudomonadota</taxon>
        <taxon>Alphaproteobacteria</taxon>
        <taxon>Hyphomicrobiales</taxon>
        <taxon>Rhizobiaceae</taxon>
        <taxon>Sinorhizobium/Ensifer group</taxon>
        <taxon>Sinorhizobium</taxon>
    </lineage>
</organism>
<dbReference type="OrthoDB" id="9806955at2"/>
<dbReference type="RefSeq" id="WP_153443164.1">
    <property type="nucleotide sequence ID" value="NZ_JACIGA010000017.1"/>
</dbReference>
<name>A0A6N7LSD6_SINTE</name>
<evidence type="ECO:0000313" key="2">
    <source>
        <dbReference type="Proteomes" id="UP000439983"/>
    </source>
</evidence>
<keyword evidence="1" id="KW-0456">Lyase</keyword>
<comment type="caution">
    <text evidence="1">The sequence shown here is derived from an EMBL/GenBank/DDBJ whole genome shotgun (WGS) entry which is preliminary data.</text>
</comment>
<dbReference type="AlphaFoldDB" id="A0A6N7LSD6"/>
<dbReference type="InterPro" id="IPR001106">
    <property type="entry name" value="Aromatic_Lyase"/>
</dbReference>
<dbReference type="Proteomes" id="UP000439983">
    <property type="component" value="Unassembled WGS sequence"/>
</dbReference>
<proteinExistence type="predicted"/>
<dbReference type="Gene3D" id="1.20.200.10">
    <property type="entry name" value="Fumarase/aspartase (Central domain)"/>
    <property type="match status" value="1"/>
</dbReference>
<evidence type="ECO:0000313" key="1">
    <source>
        <dbReference type="EMBL" id="MQX19295.1"/>
    </source>
</evidence>
<dbReference type="Gene3D" id="1.10.275.10">
    <property type="entry name" value="Fumarase/aspartase (N-terminal domain)"/>
    <property type="match status" value="1"/>
</dbReference>
<dbReference type="InterPro" id="IPR024083">
    <property type="entry name" value="Fumarase/histidase_N"/>
</dbReference>
<dbReference type="CDD" id="cd00332">
    <property type="entry name" value="PAL-HAL"/>
    <property type="match status" value="1"/>
</dbReference>
<dbReference type="GO" id="GO:0016841">
    <property type="term" value="F:ammonia-lyase activity"/>
    <property type="evidence" value="ECO:0007669"/>
    <property type="project" value="UniProtKB-ARBA"/>
</dbReference>
<gene>
    <name evidence="1" type="ORF">GHK62_32690</name>
</gene>